<dbReference type="Proteomes" id="UP000284283">
    <property type="component" value="Unassembled WGS sequence"/>
</dbReference>
<accession>A0AAE8JVG3</accession>
<name>A0AAE8JVG3_XANVA</name>
<sequence length="365" mass="41489">MNSKDYSEKLAQLKEVNAVNMIALGTWVQNEALPWLWDELGGIILTPKAKHPKAQAPSVPLKLKPMKDAEAVRQGLIVSVADRKKMSDAPFYQAQLTMLDAEAKRYCSSIANFDQFSKTEVPFAANASIHTLHRALMDMMELAVVLLEDAAREVAGVHGFFAAWRRRRETPFEVFKGTEQIIYGVYSGMTHADRAPYTPVAVLRTAIELRLRHAFCVNSLVDPSKPEEMIPIDLSKLFEAIQTRQSEIEFAVDVHDVWKIYRWSNFYLHGGVRDFPWVSGFLLQYLRPLFVGRPPTPNGGWSVNSGIQMKREAWQAVRSALEPKVKKISLTVRISNAWRALTPIRNRQLQLPIVDEREAQCKFLN</sequence>
<gene>
    <name evidence="1" type="ORF">C9386_14975</name>
</gene>
<dbReference type="EMBL" id="PYTT01000127">
    <property type="protein sequence ID" value="RNK99989.1"/>
    <property type="molecule type" value="Genomic_DNA"/>
</dbReference>
<evidence type="ECO:0000313" key="2">
    <source>
        <dbReference type="Proteomes" id="UP000284283"/>
    </source>
</evidence>
<dbReference type="KEGG" id="xva:C7V42_16965"/>
<dbReference type="AlphaFoldDB" id="A0AAE8JVG3"/>
<evidence type="ECO:0000313" key="1">
    <source>
        <dbReference type="EMBL" id="RNK99989.1"/>
    </source>
</evidence>
<reference evidence="1 2" key="1">
    <citation type="submission" date="2018-03" db="EMBL/GenBank/DDBJ databases">
        <authorList>
            <person name="Wu G."/>
        </authorList>
    </citation>
    <scope>NUCLEOTIDE SEQUENCE [LARGE SCALE GENOMIC DNA]</scope>
    <source>
        <strain evidence="1 2">SAM-118</strain>
    </source>
</reference>
<dbReference type="RefSeq" id="WP_087910794.1">
    <property type="nucleotide sequence ID" value="NZ_CP025272.1"/>
</dbReference>
<protein>
    <submittedName>
        <fullName evidence="1">Uncharacterized protein</fullName>
    </submittedName>
</protein>
<comment type="caution">
    <text evidence="1">The sequence shown here is derived from an EMBL/GenBank/DDBJ whole genome shotgun (WGS) entry which is preliminary data.</text>
</comment>
<organism evidence="1 2">
    <name type="scientific">Xanthomonas vasicola pv. vasculorum</name>
    <dbReference type="NCBI Taxonomy" id="325776"/>
    <lineage>
        <taxon>Bacteria</taxon>
        <taxon>Pseudomonadati</taxon>
        <taxon>Pseudomonadota</taxon>
        <taxon>Gammaproteobacteria</taxon>
        <taxon>Lysobacterales</taxon>
        <taxon>Lysobacteraceae</taxon>
        <taxon>Xanthomonas</taxon>
    </lineage>
</organism>
<proteinExistence type="predicted"/>